<dbReference type="SUPFAM" id="SSF88946">
    <property type="entry name" value="Sigma2 domain of RNA polymerase sigma factors"/>
    <property type="match status" value="1"/>
</dbReference>
<evidence type="ECO:0000256" key="4">
    <source>
        <dbReference type="ARBA" id="ARBA00023163"/>
    </source>
</evidence>
<keyword evidence="4" id="KW-0804">Transcription</keyword>
<sequence length="203" mass="23064">MLRLRDRGNHDAWSEFLAIYEPVIYRLAIRRNLQDADASEIVQEVLLRIAQAIDRFDPAADGSFRGWLSQTTRRVAIDRFRRYAQDVKAVGGDSHGVFSELPAPSTIRPQSPTLSLDDSGESEPSIEVEFDNEHREQRFRHAASQVKSMVSHSTWTAFWETSVNDRPADDVAMELGLTVGAVYIAKCRVLKRIRRFIDTATSE</sequence>
<feature type="compositionally biased region" description="Polar residues" evidence="5">
    <location>
        <begin position="107"/>
        <end position="116"/>
    </location>
</feature>
<dbReference type="Gene3D" id="1.10.1740.10">
    <property type="match status" value="1"/>
</dbReference>
<dbReference type="PANTHER" id="PTHR43133">
    <property type="entry name" value="RNA POLYMERASE ECF-TYPE SIGMA FACTO"/>
    <property type="match status" value="1"/>
</dbReference>
<dbReference type="Proteomes" id="UP000320176">
    <property type="component" value="Unassembled WGS sequence"/>
</dbReference>
<dbReference type="InterPro" id="IPR014284">
    <property type="entry name" value="RNA_pol_sigma-70_dom"/>
</dbReference>
<evidence type="ECO:0000256" key="3">
    <source>
        <dbReference type="ARBA" id="ARBA00023125"/>
    </source>
</evidence>
<dbReference type="EMBL" id="SJPN01000004">
    <property type="protein sequence ID" value="TWU02480.1"/>
    <property type="molecule type" value="Genomic_DNA"/>
</dbReference>
<dbReference type="PANTHER" id="PTHR43133:SF8">
    <property type="entry name" value="RNA POLYMERASE SIGMA FACTOR HI_1459-RELATED"/>
    <property type="match status" value="1"/>
</dbReference>
<dbReference type="NCBIfam" id="TIGR02937">
    <property type="entry name" value="sigma70-ECF"/>
    <property type="match status" value="1"/>
</dbReference>
<dbReference type="GO" id="GO:0006352">
    <property type="term" value="P:DNA-templated transcription initiation"/>
    <property type="evidence" value="ECO:0007669"/>
    <property type="project" value="InterPro"/>
</dbReference>
<evidence type="ECO:0000313" key="7">
    <source>
        <dbReference type="EMBL" id="TWU02480.1"/>
    </source>
</evidence>
<feature type="region of interest" description="Disordered" evidence="5">
    <location>
        <begin position="100"/>
        <end position="123"/>
    </location>
</feature>
<keyword evidence="1" id="KW-0805">Transcription regulation</keyword>
<evidence type="ECO:0000256" key="2">
    <source>
        <dbReference type="ARBA" id="ARBA00023082"/>
    </source>
</evidence>
<evidence type="ECO:0000259" key="6">
    <source>
        <dbReference type="Pfam" id="PF04542"/>
    </source>
</evidence>
<dbReference type="InterPro" id="IPR007627">
    <property type="entry name" value="RNA_pol_sigma70_r2"/>
</dbReference>
<comment type="caution">
    <text evidence="7">The sequence shown here is derived from an EMBL/GenBank/DDBJ whole genome shotgun (WGS) entry which is preliminary data.</text>
</comment>
<dbReference type="InterPro" id="IPR013325">
    <property type="entry name" value="RNA_pol_sigma_r2"/>
</dbReference>
<feature type="domain" description="RNA polymerase sigma-70 region 2" evidence="6">
    <location>
        <begin position="20"/>
        <end position="83"/>
    </location>
</feature>
<dbReference type="OrthoDB" id="255903at2"/>
<keyword evidence="3" id="KW-0238">DNA-binding</keyword>
<reference evidence="7 8" key="1">
    <citation type="submission" date="2019-02" db="EMBL/GenBank/DDBJ databases">
        <title>Deep-cultivation of Planctomycetes and their phenomic and genomic characterization uncovers novel biology.</title>
        <authorList>
            <person name="Wiegand S."/>
            <person name="Jogler M."/>
            <person name="Boedeker C."/>
            <person name="Pinto D."/>
            <person name="Vollmers J."/>
            <person name="Rivas-Marin E."/>
            <person name="Kohn T."/>
            <person name="Peeters S.H."/>
            <person name="Heuer A."/>
            <person name="Rast P."/>
            <person name="Oberbeckmann S."/>
            <person name="Bunk B."/>
            <person name="Jeske O."/>
            <person name="Meyerdierks A."/>
            <person name="Storesund J.E."/>
            <person name="Kallscheuer N."/>
            <person name="Luecker S."/>
            <person name="Lage O.M."/>
            <person name="Pohl T."/>
            <person name="Merkel B.J."/>
            <person name="Hornburger P."/>
            <person name="Mueller R.-W."/>
            <person name="Bruemmer F."/>
            <person name="Labrenz M."/>
            <person name="Spormann A.M."/>
            <person name="Op Den Camp H."/>
            <person name="Overmann J."/>
            <person name="Amann R."/>
            <person name="Jetten M.S.M."/>
            <person name="Mascher T."/>
            <person name="Medema M.H."/>
            <person name="Devos D.P."/>
            <person name="Kaster A.-K."/>
            <person name="Ovreas L."/>
            <person name="Rohde M."/>
            <person name="Galperin M.Y."/>
            <person name="Jogler C."/>
        </authorList>
    </citation>
    <scope>NUCLEOTIDE SEQUENCE [LARGE SCALE GENOMIC DNA]</scope>
    <source>
        <strain evidence="7 8">Pla52n</strain>
    </source>
</reference>
<dbReference type="GO" id="GO:0003677">
    <property type="term" value="F:DNA binding"/>
    <property type="evidence" value="ECO:0007669"/>
    <property type="project" value="UniProtKB-KW"/>
</dbReference>
<organism evidence="7 8">
    <name type="scientific">Stieleria varia</name>
    <dbReference type="NCBI Taxonomy" id="2528005"/>
    <lineage>
        <taxon>Bacteria</taxon>
        <taxon>Pseudomonadati</taxon>
        <taxon>Planctomycetota</taxon>
        <taxon>Planctomycetia</taxon>
        <taxon>Pirellulales</taxon>
        <taxon>Pirellulaceae</taxon>
        <taxon>Stieleria</taxon>
    </lineage>
</organism>
<name>A0A5C6AS02_9BACT</name>
<keyword evidence="2" id="KW-0731">Sigma factor</keyword>
<evidence type="ECO:0000313" key="8">
    <source>
        <dbReference type="Proteomes" id="UP000320176"/>
    </source>
</evidence>
<dbReference type="GO" id="GO:0016987">
    <property type="term" value="F:sigma factor activity"/>
    <property type="evidence" value="ECO:0007669"/>
    <property type="project" value="UniProtKB-KW"/>
</dbReference>
<proteinExistence type="predicted"/>
<dbReference type="InterPro" id="IPR039425">
    <property type="entry name" value="RNA_pol_sigma-70-like"/>
</dbReference>
<evidence type="ECO:0000256" key="1">
    <source>
        <dbReference type="ARBA" id="ARBA00023015"/>
    </source>
</evidence>
<evidence type="ECO:0000256" key="5">
    <source>
        <dbReference type="SAM" id="MobiDB-lite"/>
    </source>
</evidence>
<dbReference type="Pfam" id="PF04542">
    <property type="entry name" value="Sigma70_r2"/>
    <property type="match status" value="1"/>
</dbReference>
<gene>
    <name evidence="7" type="primary">sigW_9</name>
    <name evidence="7" type="ORF">Pla52n_35300</name>
</gene>
<protein>
    <submittedName>
        <fullName evidence="7">ECF RNA polymerase sigma factor SigW</fullName>
    </submittedName>
</protein>
<keyword evidence="8" id="KW-1185">Reference proteome</keyword>
<dbReference type="RefSeq" id="WP_146520800.1">
    <property type="nucleotide sequence ID" value="NZ_CP151726.1"/>
</dbReference>
<dbReference type="AlphaFoldDB" id="A0A5C6AS02"/>
<accession>A0A5C6AS02</accession>